<dbReference type="AlphaFoldDB" id="A0A1R1STC3"/>
<dbReference type="EMBL" id="ASQP01000010">
    <property type="protein sequence ID" value="OMI41442.1"/>
    <property type="molecule type" value="Genomic_DNA"/>
</dbReference>
<feature type="compositionally biased region" description="Pro residues" evidence="1">
    <location>
        <begin position="216"/>
        <end position="230"/>
    </location>
</feature>
<accession>A0A1R1STC3</accession>
<comment type="caution">
    <text evidence="2">The sequence shown here is derived from an EMBL/GenBank/DDBJ whole genome shotgun (WGS) entry which is preliminary data.</text>
</comment>
<evidence type="ECO:0000313" key="2">
    <source>
        <dbReference type="EMBL" id="OMI41442.1"/>
    </source>
</evidence>
<feature type="compositionally biased region" description="Basic and acidic residues" evidence="1">
    <location>
        <begin position="141"/>
        <end position="164"/>
    </location>
</feature>
<feature type="region of interest" description="Disordered" evidence="1">
    <location>
        <begin position="113"/>
        <end position="378"/>
    </location>
</feature>
<gene>
    <name evidence="2" type="ORF">SPAR_00739</name>
</gene>
<keyword evidence="2" id="KW-0808">Transferase</keyword>
<reference evidence="2 3" key="1">
    <citation type="submission" date="2013-05" db="EMBL/GenBank/DDBJ databases">
        <title>Genome sequence of Streptomyces sparsogenes DSM 40356.</title>
        <authorList>
            <person name="Coyne S."/>
            <person name="Seebeck F.P."/>
        </authorList>
    </citation>
    <scope>NUCLEOTIDE SEQUENCE [LARGE SCALE GENOMIC DNA]</scope>
    <source>
        <strain evidence="2 3">DSM 40356</strain>
    </source>
</reference>
<sequence length="378" mass="38825">MTDTGQVPGEGLPENAGGRLGQPHPADVHTPPADAGFIEQSQPQPQSPYAFLDPQDAAGEEDDLLLMPGAQGAWSEHQPQYQDPYQQPMTHLPGGYETGGFAYDQAQAQGYDPASAGIYDQGPGGYGGGPAETGYADYAEQAEHVEHVAHVEHAQFEDAQRPDPHPAQAAPAQPAPAQPAANQDAPAHPTAALPNPAQPNPAQATPSPKPLAHAAPTPPRRPLHMGPPVPDLSNGIVRSLADRGPADAPTPVAPVRQAEPPAAGPQYAEAPREDAEPLPGPQLADIPQPGRPWDAQGPQAATPVTEEPSPAEGHDAPGPYEQEQFADPAVADPQGMDPAVGIPAQVHPDAAAVQQGPAYAPGTDTAPGAAEAYAGPVP</sequence>
<evidence type="ECO:0000256" key="1">
    <source>
        <dbReference type="SAM" id="MobiDB-lite"/>
    </source>
</evidence>
<dbReference type="Proteomes" id="UP000186168">
    <property type="component" value="Unassembled WGS sequence"/>
</dbReference>
<feature type="compositionally biased region" description="Low complexity" evidence="1">
    <location>
        <begin position="178"/>
        <end position="206"/>
    </location>
</feature>
<proteinExistence type="predicted"/>
<feature type="region of interest" description="Disordered" evidence="1">
    <location>
        <begin position="1"/>
        <end position="100"/>
    </location>
</feature>
<feature type="compositionally biased region" description="Low complexity" evidence="1">
    <location>
        <begin position="78"/>
        <end position="88"/>
    </location>
</feature>
<dbReference type="GO" id="GO:0016757">
    <property type="term" value="F:glycosyltransferase activity"/>
    <property type="evidence" value="ECO:0007669"/>
    <property type="project" value="UniProtKB-KW"/>
</dbReference>
<organism evidence="2 3">
    <name type="scientific">Streptomyces sparsogenes DSM 40356</name>
    <dbReference type="NCBI Taxonomy" id="1331668"/>
    <lineage>
        <taxon>Bacteria</taxon>
        <taxon>Bacillati</taxon>
        <taxon>Actinomycetota</taxon>
        <taxon>Actinomycetes</taxon>
        <taxon>Kitasatosporales</taxon>
        <taxon>Streptomycetaceae</taxon>
        <taxon>Streptomyces</taxon>
    </lineage>
</organism>
<evidence type="ECO:0000313" key="3">
    <source>
        <dbReference type="Proteomes" id="UP000186168"/>
    </source>
</evidence>
<feature type="non-terminal residue" evidence="2">
    <location>
        <position position="378"/>
    </location>
</feature>
<keyword evidence="2" id="KW-0328">Glycosyltransferase</keyword>
<name>A0A1R1STC3_9ACTN</name>
<keyword evidence="3" id="KW-1185">Reference proteome</keyword>
<protein>
    <submittedName>
        <fullName evidence="2">Nicotinate-nucleotide-dimethylbenzimidazole phosphoribosyltransferase</fullName>
    </submittedName>
</protein>
<feature type="compositionally biased region" description="Gly residues" evidence="1">
    <location>
        <begin position="122"/>
        <end position="131"/>
    </location>
</feature>